<evidence type="ECO:0008006" key="9">
    <source>
        <dbReference type="Google" id="ProtNLM"/>
    </source>
</evidence>
<feature type="region of interest" description="Disordered" evidence="6">
    <location>
        <begin position="14"/>
        <end position="83"/>
    </location>
</feature>
<comment type="subcellular location">
    <subcellularLocation>
        <location evidence="1">Golgi apparatus</location>
    </subcellularLocation>
</comment>
<feature type="coiled-coil region" evidence="5">
    <location>
        <begin position="211"/>
        <end position="295"/>
    </location>
</feature>
<feature type="region of interest" description="Disordered" evidence="6">
    <location>
        <begin position="296"/>
        <end position="318"/>
    </location>
</feature>
<dbReference type="PANTHER" id="PTHR14899:SF0">
    <property type="entry name" value="G KINASE-ANCHORING PROTEIN 1"/>
    <property type="match status" value="1"/>
</dbReference>
<evidence type="ECO:0000256" key="1">
    <source>
        <dbReference type="ARBA" id="ARBA00004555"/>
    </source>
</evidence>
<evidence type="ECO:0000256" key="2">
    <source>
        <dbReference type="ARBA" id="ARBA00006662"/>
    </source>
</evidence>
<evidence type="ECO:0000256" key="6">
    <source>
        <dbReference type="SAM" id="MobiDB-lite"/>
    </source>
</evidence>
<reference evidence="7 8" key="1">
    <citation type="journal article" date="2024" name="Insects">
        <title>An Improved Chromosome-Level Genome Assembly of the Firefly Pyrocoelia pectoralis.</title>
        <authorList>
            <person name="Fu X."/>
            <person name="Meyer-Rochow V.B."/>
            <person name="Ballantyne L."/>
            <person name="Zhu X."/>
        </authorList>
    </citation>
    <scope>NUCLEOTIDE SEQUENCE [LARGE SCALE GENOMIC DNA]</scope>
    <source>
        <strain evidence="7">XCY_ONT2</strain>
    </source>
</reference>
<dbReference type="AlphaFoldDB" id="A0AAN7ZWJ7"/>
<keyword evidence="3" id="KW-0333">Golgi apparatus</keyword>
<protein>
    <recommendedName>
        <fullName evidence="9">G kinase-anchoring protein 1</fullName>
    </recommendedName>
</protein>
<sequence>MDIGVPSRFACLRIEDDDHRSQNVKSKDPKKKNDPKLASKKSNTNNTKSDKNAKNKKISNNKQPLQSAATKTKKNGNSFQWDEWKQRDDEIVNGNYEQDLQDAILLSKLDYEHNKEMYRNVKEINGNANQQPPSKKKKNKAMSINEFLNSNNEKKLLVSDNLDIHSKSENELKDPHFFDDVKNAAKEEFNKELIIEKRKKREVNIDKIITLAQCQEKLEEEKAKNFALQLELDKAKEEVVAVKERNRALCSILGQGEMKDKADVLLELEKLYTEKNDLTEEVTRLHVQLEQERSKVAALSSDSHKHKDKVCAKQKTKK</sequence>
<evidence type="ECO:0000256" key="5">
    <source>
        <dbReference type="SAM" id="Coils"/>
    </source>
</evidence>
<feature type="compositionally biased region" description="Polar residues" evidence="6">
    <location>
        <begin position="63"/>
        <end position="80"/>
    </location>
</feature>
<organism evidence="7 8">
    <name type="scientific">Pyrocoelia pectoralis</name>
    <dbReference type="NCBI Taxonomy" id="417401"/>
    <lineage>
        <taxon>Eukaryota</taxon>
        <taxon>Metazoa</taxon>
        <taxon>Ecdysozoa</taxon>
        <taxon>Arthropoda</taxon>
        <taxon>Hexapoda</taxon>
        <taxon>Insecta</taxon>
        <taxon>Pterygota</taxon>
        <taxon>Neoptera</taxon>
        <taxon>Endopterygota</taxon>
        <taxon>Coleoptera</taxon>
        <taxon>Polyphaga</taxon>
        <taxon>Elateriformia</taxon>
        <taxon>Elateroidea</taxon>
        <taxon>Lampyridae</taxon>
        <taxon>Lampyrinae</taxon>
        <taxon>Pyrocoelia</taxon>
    </lineage>
</organism>
<feature type="compositionally biased region" description="Basic and acidic residues" evidence="6">
    <location>
        <begin position="14"/>
        <end position="37"/>
    </location>
</feature>
<keyword evidence="8" id="KW-1185">Reference proteome</keyword>
<accession>A0AAN7ZWJ7</accession>
<evidence type="ECO:0000313" key="8">
    <source>
        <dbReference type="Proteomes" id="UP001329430"/>
    </source>
</evidence>
<dbReference type="InterPro" id="IPR026109">
    <property type="entry name" value="GKAP1"/>
</dbReference>
<keyword evidence="4 5" id="KW-0175">Coiled coil</keyword>
<comment type="caution">
    <text evidence="7">The sequence shown here is derived from an EMBL/GenBank/DDBJ whole genome shotgun (WGS) entry which is preliminary data.</text>
</comment>
<gene>
    <name evidence="7" type="ORF">RI129_000865</name>
</gene>
<dbReference type="GO" id="GO:0005794">
    <property type="term" value="C:Golgi apparatus"/>
    <property type="evidence" value="ECO:0007669"/>
    <property type="project" value="UniProtKB-SubCell"/>
</dbReference>
<evidence type="ECO:0000313" key="7">
    <source>
        <dbReference type="EMBL" id="KAK5649836.1"/>
    </source>
</evidence>
<proteinExistence type="inferred from homology"/>
<feature type="compositionally biased region" description="Basic and acidic residues" evidence="6">
    <location>
        <begin position="302"/>
        <end position="311"/>
    </location>
</feature>
<dbReference type="Proteomes" id="UP001329430">
    <property type="component" value="Chromosome 1"/>
</dbReference>
<name>A0AAN7ZWJ7_9COLE</name>
<dbReference type="GO" id="GO:0007165">
    <property type="term" value="P:signal transduction"/>
    <property type="evidence" value="ECO:0007669"/>
    <property type="project" value="InterPro"/>
</dbReference>
<comment type="similarity">
    <text evidence="2">Belongs to the GKAP1 family.</text>
</comment>
<evidence type="ECO:0000256" key="3">
    <source>
        <dbReference type="ARBA" id="ARBA00023034"/>
    </source>
</evidence>
<evidence type="ECO:0000256" key="4">
    <source>
        <dbReference type="ARBA" id="ARBA00023054"/>
    </source>
</evidence>
<dbReference type="PANTHER" id="PTHR14899">
    <property type="entry name" value="G KINASE ANCHORING PROTEIN 1"/>
    <property type="match status" value="1"/>
</dbReference>
<dbReference type="EMBL" id="JAVRBK010000001">
    <property type="protein sequence ID" value="KAK5649836.1"/>
    <property type="molecule type" value="Genomic_DNA"/>
</dbReference>